<dbReference type="RefSeq" id="WP_125852321.1">
    <property type="nucleotide sequence ID" value="NZ_RJPY01000013.1"/>
</dbReference>
<feature type="compositionally biased region" description="Polar residues" evidence="1">
    <location>
        <begin position="315"/>
        <end position="324"/>
    </location>
</feature>
<reference evidence="2 3" key="1">
    <citation type="submission" date="2018-11" db="EMBL/GenBank/DDBJ databases">
        <title>Species Designations Belie Phenotypic and Genotypic Heterogeneity in Oral Streptococci.</title>
        <authorList>
            <person name="Velsko I."/>
        </authorList>
    </citation>
    <scope>NUCLEOTIDE SEQUENCE [LARGE SCALE GENOMIC DNA]</scope>
    <source>
        <strain evidence="2 3">BCC08</strain>
    </source>
</reference>
<dbReference type="EMBL" id="RJPY01000013">
    <property type="protein sequence ID" value="RSJ94845.1"/>
    <property type="molecule type" value="Genomic_DNA"/>
</dbReference>
<evidence type="ECO:0000313" key="3">
    <source>
        <dbReference type="Proteomes" id="UP000277773"/>
    </source>
</evidence>
<dbReference type="NCBIfam" id="TIGR00616">
    <property type="entry name" value="rect"/>
    <property type="match status" value="1"/>
</dbReference>
<protein>
    <submittedName>
        <fullName evidence="2">Recombination and repair protein RecT</fullName>
    </submittedName>
</protein>
<sequence>MTNELTQKQITSPVAARIGEMQNEGLMIASNYSVSNALSSAYYALKNSSSGNLLQTCTQDSIYNALLDMVTQGLSPAKTQCYFIPYGNTVKLTRSYFGTMKVVKQLPEVKDIYAEVIYEGDKFQIKNENGRKVFVSHETDWVNADNPIAGAYCIIEKEDGEKILTVMTKKEIDKSWAQAKTKNVQNNFPQEMAKRTVINRAAKQFFNTSDDNDLFIDAVNRTTENEYDNERQVKEAEPVRDEVETLDDILKAPSTPTEVDNVLDGEFTEETKTPPKTAEKTANPDELSSTEYSADEGPDFDQETGEVLEEISLFEGNTTNIKEQ</sequence>
<dbReference type="InterPro" id="IPR004590">
    <property type="entry name" value="ssDNA_annealing_RecT"/>
</dbReference>
<feature type="compositionally biased region" description="Acidic residues" evidence="1">
    <location>
        <begin position="293"/>
        <end position="309"/>
    </location>
</feature>
<organism evidence="2 3">
    <name type="scientific">Streptococcus mitis</name>
    <dbReference type="NCBI Taxonomy" id="28037"/>
    <lineage>
        <taxon>Bacteria</taxon>
        <taxon>Bacillati</taxon>
        <taxon>Bacillota</taxon>
        <taxon>Bacilli</taxon>
        <taxon>Lactobacillales</taxon>
        <taxon>Streptococcaceae</taxon>
        <taxon>Streptococcus</taxon>
        <taxon>Streptococcus mitis group</taxon>
    </lineage>
</organism>
<evidence type="ECO:0000256" key="1">
    <source>
        <dbReference type="SAM" id="MobiDB-lite"/>
    </source>
</evidence>
<dbReference type="GO" id="GO:0006259">
    <property type="term" value="P:DNA metabolic process"/>
    <property type="evidence" value="ECO:0007669"/>
    <property type="project" value="InterPro"/>
</dbReference>
<dbReference type="Pfam" id="PF03837">
    <property type="entry name" value="RecT"/>
    <property type="match status" value="1"/>
</dbReference>
<proteinExistence type="predicted"/>
<dbReference type="Proteomes" id="UP000277773">
    <property type="component" value="Unassembled WGS sequence"/>
</dbReference>
<gene>
    <name evidence="2" type="ORF">D8786_08585</name>
</gene>
<feature type="region of interest" description="Disordered" evidence="1">
    <location>
        <begin position="266"/>
        <end position="324"/>
    </location>
</feature>
<dbReference type="GO" id="GO:0003677">
    <property type="term" value="F:DNA binding"/>
    <property type="evidence" value="ECO:0007669"/>
    <property type="project" value="InterPro"/>
</dbReference>
<evidence type="ECO:0000313" key="2">
    <source>
        <dbReference type="EMBL" id="RSJ94845.1"/>
    </source>
</evidence>
<name>A0A3R9KTV5_STRMT</name>
<dbReference type="AlphaFoldDB" id="A0A3R9KTV5"/>
<comment type="caution">
    <text evidence="2">The sequence shown here is derived from an EMBL/GenBank/DDBJ whole genome shotgun (WGS) entry which is preliminary data.</text>
</comment>
<accession>A0A3R9KTV5</accession>
<dbReference type="InterPro" id="IPR018330">
    <property type="entry name" value="RecT_fam"/>
</dbReference>
<feature type="compositionally biased region" description="Basic and acidic residues" evidence="1">
    <location>
        <begin position="269"/>
        <end position="283"/>
    </location>
</feature>